<dbReference type="InterPro" id="IPR004240">
    <property type="entry name" value="EMP70"/>
</dbReference>
<feature type="transmembrane region" description="Helical" evidence="7">
    <location>
        <begin position="364"/>
        <end position="383"/>
    </location>
</feature>
<feature type="transmembrane region" description="Helical" evidence="7">
    <location>
        <begin position="584"/>
        <end position="610"/>
    </location>
</feature>
<dbReference type="Pfam" id="PF02990">
    <property type="entry name" value="EMP70"/>
    <property type="match status" value="1"/>
</dbReference>
<reference evidence="8 9" key="1">
    <citation type="submission" date="2011-02" db="EMBL/GenBank/DDBJ databases">
        <title>The Genome Sequence of Sphaeroforma arctica JP610.</title>
        <authorList>
            <consortium name="The Broad Institute Genome Sequencing Platform"/>
            <person name="Russ C."/>
            <person name="Cuomo C."/>
            <person name="Young S.K."/>
            <person name="Zeng Q."/>
            <person name="Gargeya S."/>
            <person name="Alvarado L."/>
            <person name="Berlin A."/>
            <person name="Chapman S.B."/>
            <person name="Chen Z."/>
            <person name="Freedman E."/>
            <person name="Gellesch M."/>
            <person name="Goldberg J."/>
            <person name="Griggs A."/>
            <person name="Gujja S."/>
            <person name="Heilman E."/>
            <person name="Heiman D."/>
            <person name="Howarth C."/>
            <person name="Mehta T."/>
            <person name="Neiman D."/>
            <person name="Pearson M."/>
            <person name="Roberts A."/>
            <person name="Saif S."/>
            <person name="Shea T."/>
            <person name="Shenoy N."/>
            <person name="Sisk P."/>
            <person name="Stolte C."/>
            <person name="Sykes S."/>
            <person name="White J."/>
            <person name="Yandava C."/>
            <person name="Burger G."/>
            <person name="Gray M.W."/>
            <person name="Holland P.W.H."/>
            <person name="King N."/>
            <person name="Lang F.B.F."/>
            <person name="Roger A.J."/>
            <person name="Ruiz-Trillo I."/>
            <person name="Haas B."/>
            <person name="Nusbaum C."/>
            <person name="Birren B."/>
        </authorList>
    </citation>
    <scope>NUCLEOTIDE SEQUENCE [LARGE SCALE GENOMIC DNA]</scope>
    <source>
        <strain evidence="8 9">JP610</strain>
    </source>
</reference>
<feature type="transmembrane region" description="Helical" evidence="7">
    <location>
        <begin position="395"/>
        <end position="416"/>
    </location>
</feature>
<evidence type="ECO:0000313" key="8">
    <source>
        <dbReference type="EMBL" id="KNC78724.1"/>
    </source>
</evidence>
<comment type="subcellular location">
    <subcellularLocation>
        <location evidence="1">Membrane</location>
        <topology evidence="1">Multi-pass membrane protein</topology>
    </subcellularLocation>
</comment>
<evidence type="ECO:0000256" key="5">
    <source>
        <dbReference type="ARBA" id="ARBA00022989"/>
    </source>
</evidence>
<feature type="transmembrane region" description="Helical" evidence="7">
    <location>
        <begin position="324"/>
        <end position="352"/>
    </location>
</feature>
<evidence type="ECO:0000256" key="3">
    <source>
        <dbReference type="ARBA" id="ARBA00022692"/>
    </source>
</evidence>
<keyword evidence="3 7" id="KW-0812">Transmembrane</keyword>
<protein>
    <recommendedName>
        <fullName evidence="7">Transmembrane 9 superfamily member</fullName>
    </recommendedName>
</protein>
<keyword evidence="4 7" id="KW-0732">Signal</keyword>
<dbReference type="GeneID" id="25909359"/>
<keyword evidence="6 7" id="KW-0472">Membrane</keyword>
<evidence type="ECO:0000256" key="4">
    <source>
        <dbReference type="ARBA" id="ARBA00022729"/>
    </source>
</evidence>
<keyword evidence="5 7" id="KW-1133">Transmembrane helix</keyword>
<dbReference type="EMBL" id="KQ242436">
    <property type="protein sequence ID" value="KNC78724.1"/>
    <property type="molecule type" value="Genomic_DNA"/>
</dbReference>
<feature type="transmembrane region" description="Helical" evidence="7">
    <location>
        <begin position="554"/>
        <end position="572"/>
    </location>
</feature>
<keyword evidence="9" id="KW-1185">Reference proteome</keyword>
<dbReference type="RefSeq" id="XP_014152626.1">
    <property type="nucleotide sequence ID" value="XM_014297151.1"/>
</dbReference>
<evidence type="ECO:0000256" key="1">
    <source>
        <dbReference type="ARBA" id="ARBA00004141"/>
    </source>
</evidence>
<feature type="transmembrane region" description="Helical" evidence="7">
    <location>
        <begin position="428"/>
        <end position="454"/>
    </location>
</feature>
<dbReference type="GO" id="GO:0005737">
    <property type="term" value="C:cytoplasm"/>
    <property type="evidence" value="ECO:0007669"/>
    <property type="project" value="UniProtKB-ARBA"/>
</dbReference>
<feature type="signal peptide" evidence="7">
    <location>
        <begin position="1"/>
        <end position="16"/>
    </location>
</feature>
<feature type="transmembrane region" description="Helical" evidence="7">
    <location>
        <begin position="485"/>
        <end position="508"/>
    </location>
</feature>
<gene>
    <name evidence="8" type="ORF">SARC_08855</name>
</gene>
<evidence type="ECO:0000256" key="7">
    <source>
        <dbReference type="RuleBase" id="RU363079"/>
    </source>
</evidence>
<dbReference type="PANTHER" id="PTHR10766">
    <property type="entry name" value="TRANSMEMBRANE 9 SUPERFAMILY PROTEIN"/>
    <property type="match status" value="1"/>
</dbReference>
<dbReference type="OrthoDB" id="1666796at2759"/>
<dbReference type="GO" id="GO:0072657">
    <property type="term" value="P:protein localization to membrane"/>
    <property type="evidence" value="ECO:0007669"/>
    <property type="project" value="TreeGrafter"/>
</dbReference>
<feature type="transmembrane region" description="Helical" evidence="7">
    <location>
        <begin position="257"/>
        <end position="279"/>
    </location>
</feature>
<proteinExistence type="inferred from homology"/>
<dbReference type="GO" id="GO:0016020">
    <property type="term" value="C:membrane"/>
    <property type="evidence" value="ECO:0007669"/>
    <property type="project" value="UniProtKB-SubCell"/>
</dbReference>
<feature type="chain" id="PRO_5007355312" description="Transmembrane 9 superfamily member" evidence="7">
    <location>
        <begin position="17"/>
        <end position="627"/>
    </location>
</feature>
<evidence type="ECO:0000256" key="2">
    <source>
        <dbReference type="ARBA" id="ARBA00005227"/>
    </source>
</evidence>
<accession>A0A0L0FPT5</accession>
<organism evidence="8 9">
    <name type="scientific">Sphaeroforma arctica JP610</name>
    <dbReference type="NCBI Taxonomy" id="667725"/>
    <lineage>
        <taxon>Eukaryota</taxon>
        <taxon>Ichthyosporea</taxon>
        <taxon>Ichthyophonida</taxon>
        <taxon>Sphaeroforma</taxon>
    </lineage>
</organism>
<evidence type="ECO:0000256" key="6">
    <source>
        <dbReference type="ARBA" id="ARBA00023136"/>
    </source>
</evidence>
<feature type="transmembrane region" description="Helical" evidence="7">
    <location>
        <begin position="514"/>
        <end position="542"/>
    </location>
</feature>
<dbReference type="AlphaFoldDB" id="A0A0L0FPT5"/>
<dbReference type="eggNOG" id="KOG1278">
    <property type="taxonomic scope" value="Eukaryota"/>
</dbReference>
<comment type="similarity">
    <text evidence="2 7">Belongs to the nonaspanin (TM9SF) (TC 9.A.2) family.</text>
</comment>
<dbReference type="STRING" id="667725.A0A0L0FPT5"/>
<evidence type="ECO:0000313" key="9">
    <source>
        <dbReference type="Proteomes" id="UP000054560"/>
    </source>
</evidence>
<sequence length="627" mass="71839">MKCLSIFLALTPLAQAYYLPGVAPRPYTKGQPVAIWANELNSHLTAFTYEFYDFDFCPTEELKDELNLGQKLFGDKLEYTPYKAEFGVELECTELCTKTYSGDNKDESKKLLKIINAIKNEYHQHWIIDNLDVSFGFISADRLDKDTKTHFTHEFRLGFPLGIPKAYFNHFNITILYHTPETFHFEDPDVKLIVGAELSVDSIQNCKDRTNLVLKPPTKGSSQTINYSYEVHWVESDIPWASRWDSYLKVDEAQVRWLSIANSLVIVLFLSGMVAMILLRTVYRDIARYNRLPTDADDQDDVDIEETGWKLVNGDVFRTPRHPLLLSTLVGSGVQVVGMVLILLLFSFLHLLSPLRRGSIMTGAIVWFVCLGAPAGYTSARLYKMFGGEYWKMSTLCTSFLIPGSTFLLFLLNNIILWAEKSRNAVPFLAMLSVISLWFLISVPLTFFGSYLAYKKPKIESPVRVNQIPRQIPPLPFHMRPIPSIMIGGILPFGAIFIELLFLLSSLWGHRLYFLPFFLFIVYSILIIICGEVSVLLTYFQLSLEDYHWWWRSYLSSGATALYLFLYCTFYFHSSKGFNGFANAFLFFSYSTMMCIILFVMTGMVGFRVLDVSSSDSVRMYIQCSID</sequence>
<dbReference type="Proteomes" id="UP000054560">
    <property type="component" value="Unassembled WGS sequence"/>
</dbReference>
<name>A0A0L0FPT5_9EUKA</name>
<dbReference type="PANTHER" id="PTHR10766:SF111">
    <property type="entry name" value="TRANSMEMBRANE 9 SUPERFAMILY MEMBER 2"/>
    <property type="match status" value="1"/>
</dbReference>